<sequence length="198" mass="21680">MVAKISQEQKLCQWNKSRMTVVVYFLKGLLILATLFINSHRRSSPPPTAVRSSPSALLPLLGRILSIHSSRFGLHPAANLKLSSRALLQNFKFGGPRLNSGAEARAGSPSFLGEFELGFDGGKGRIRARRSNRIRLQMQMPQHPAKKLARQLDFTGFSGDHRGRQLSAAGASRDIDAVQTKEAWLQTGPALARLGLSL</sequence>
<dbReference type="EMBL" id="PGOL01002697">
    <property type="protein sequence ID" value="PKI45827.1"/>
    <property type="molecule type" value="Genomic_DNA"/>
</dbReference>
<organism evidence="2 3">
    <name type="scientific">Punica granatum</name>
    <name type="common">Pomegranate</name>
    <dbReference type="NCBI Taxonomy" id="22663"/>
    <lineage>
        <taxon>Eukaryota</taxon>
        <taxon>Viridiplantae</taxon>
        <taxon>Streptophyta</taxon>
        <taxon>Embryophyta</taxon>
        <taxon>Tracheophyta</taxon>
        <taxon>Spermatophyta</taxon>
        <taxon>Magnoliopsida</taxon>
        <taxon>eudicotyledons</taxon>
        <taxon>Gunneridae</taxon>
        <taxon>Pentapetalae</taxon>
        <taxon>rosids</taxon>
        <taxon>malvids</taxon>
        <taxon>Myrtales</taxon>
        <taxon>Lythraceae</taxon>
        <taxon>Punica</taxon>
    </lineage>
</organism>
<reference evidence="2 3" key="1">
    <citation type="submission" date="2017-11" db="EMBL/GenBank/DDBJ databases">
        <title>De-novo sequencing of pomegranate (Punica granatum L.) genome.</title>
        <authorList>
            <person name="Akparov Z."/>
            <person name="Amiraslanov A."/>
            <person name="Hajiyeva S."/>
            <person name="Abbasov M."/>
            <person name="Kaur K."/>
            <person name="Hamwieh A."/>
            <person name="Solovyev V."/>
            <person name="Salamov A."/>
            <person name="Braich B."/>
            <person name="Kosarev P."/>
            <person name="Mahmoud A."/>
            <person name="Hajiyev E."/>
            <person name="Babayeva S."/>
            <person name="Izzatullayeva V."/>
            <person name="Mammadov A."/>
            <person name="Mammadov A."/>
            <person name="Sharifova S."/>
            <person name="Ojaghi J."/>
            <person name="Eynullazada K."/>
            <person name="Bayramov B."/>
            <person name="Abdulazimova A."/>
            <person name="Shahmuradov I."/>
        </authorList>
    </citation>
    <scope>NUCLEOTIDE SEQUENCE [LARGE SCALE GENOMIC DNA]</scope>
    <source>
        <strain evidence="3">cv. AG2017</strain>
        <tissue evidence="2">Leaf</tissue>
    </source>
</reference>
<name>A0A2I0IPD1_PUNGR</name>
<accession>A0A2I0IPD1</accession>
<dbReference type="AlphaFoldDB" id="A0A2I0IPD1"/>
<evidence type="ECO:0000256" key="1">
    <source>
        <dbReference type="SAM" id="Phobius"/>
    </source>
</evidence>
<feature type="transmembrane region" description="Helical" evidence="1">
    <location>
        <begin position="21"/>
        <end position="37"/>
    </location>
</feature>
<proteinExistence type="predicted"/>
<gene>
    <name evidence="2" type="ORF">CRG98_033834</name>
</gene>
<evidence type="ECO:0000313" key="2">
    <source>
        <dbReference type="EMBL" id="PKI45827.1"/>
    </source>
</evidence>
<comment type="caution">
    <text evidence="2">The sequence shown here is derived from an EMBL/GenBank/DDBJ whole genome shotgun (WGS) entry which is preliminary data.</text>
</comment>
<dbReference type="Proteomes" id="UP000233551">
    <property type="component" value="Unassembled WGS sequence"/>
</dbReference>
<keyword evidence="1" id="KW-0812">Transmembrane</keyword>
<protein>
    <submittedName>
        <fullName evidence="2">Uncharacterized protein</fullName>
    </submittedName>
</protein>
<keyword evidence="1" id="KW-1133">Transmembrane helix</keyword>
<keyword evidence="3" id="KW-1185">Reference proteome</keyword>
<evidence type="ECO:0000313" key="3">
    <source>
        <dbReference type="Proteomes" id="UP000233551"/>
    </source>
</evidence>
<keyword evidence="1" id="KW-0472">Membrane</keyword>